<name>A0ABY9CLX3_VITVI</name>
<evidence type="ECO:0008006" key="4">
    <source>
        <dbReference type="Google" id="ProtNLM"/>
    </source>
</evidence>
<dbReference type="InterPro" id="IPR001087">
    <property type="entry name" value="GDSL"/>
</dbReference>
<dbReference type="InterPro" id="IPR050592">
    <property type="entry name" value="GDSL_lipolytic_enzyme"/>
</dbReference>
<organism evidence="2 3">
    <name type="scientific">Vitis vinifera</name>
    <name type="common">Grape</name>
    <dbReference type="NCBI Taxonomy" id="29760"/>
    <lineage>
        <taxon>Eukaryota</taxon>
        <taxon>Viridiplantae</taxon>
        <taxon>Streptophyta</taxon>
        <taxon>Embryophyta</taxon>
        <taxon>Tracheophyta</taxon>
        <taxon>Spermatophyta</taxon>
        <taxon>Magnoliopsida</taxon>
        <taxon>eudicotyledons</taxon>
        <taxon>Gunneridae</taxon>
        <taxon>Pentapetalae</taxon>
        <taxon>rosids</taxon>
        <taxon>Vitales</taxon>
        <taxon>Vitaceae</taxon>
        <taxon>Viteae</taxon>
        <taxon>Vitis</taxon>
    </lineage>
</organism>
<accession>A0ABY9CLX3</accession>
<proteinExistence type="inferred from homology"/>
<dbReference type="InterPro" id="IPR035669">
    <property type="entry name" value="SGNH_plant_lipase-like"/>
</dbReference>
<dbReference type="PANTHER" id="PTHR45642:SF7">
    <property type="entry name" value="GDSL ESTERASE_LIPASE"/>
    <property type="match status" value="1"/>
</dbReference>
<dbReference type="SUPFAM" id="SSF52266">
    <property type="entry name" value="SGNH hydrolase"/>
    <property type="match status" value="1"/>
</dbReference>
<evidence type="ECO:0000256" key="1">
    <source>
        <dbReference type="ARBA" id="ARBA00008668"/>
    </source>
</evidence>
<protein>
    <recommendedName>
        <fullName evidence="4">GDSL esterase/lipase</fullName>
    </recommendedName>
</protein>
<evidence type="ECO:0000313" key="2">
    <source>
        <dbReference type="EMBL" id="WJZ96462.1"/>
    </source>
</evidence>
<dbReference type="EMBL" id="CP126657">
    <property type="protein sequence ID" value="WJZ96462.1"/>
    <property type="molecule type" value="Genomic_DNA"/>
</dbReference>
<gene>
    <name evidence="2" type="ORF">VitviT2T_015148</name>
</gene>
<dbReference type="PANTHER" id="PTHR45642">
    <property type="entry name" value="GDSL ESTERASE/LIPASE EXL3"/>
    <property type="match status" value="1"/>
</dbReference>
<evidence type="ECO:0000313" key="3">
    <source>
        <dbReference type="Proteomes" id="UP001227230"/>
    </source>
</evidence>
<dbReference type="Pfam" id="PF00657">
    <property type="entry name" value="Lipase_GDSL"/>
    <property type="match status" value="1"/>
</dbReference>
<dbReference type="Proteomes" id="UP001227230">
    <property type="component" value="Chromosome 10"/>
</dbReference>
<dbReference type="CDD" id="cd01837">
    <property type="entry name" value="SGNH_plant_lipase_like"/>
    <property type="match status" value="1"/>
</dbReference>
<dbReference type="Gene3D" id="3.40.50.1110">
    <property type="entry name" value="SGNH hydrolase"/>
    <property type="match status" value="1"/>
</dbReference>
<comment type="similarity">
    <text evidence="1">Belongs to the 'GDSL' lipolytic enzyme family.</text>
</comment>
<reference evidence="2 3" key="1">
    <citation type="journal article" date="2023" name="Hortic Res">
        <title>The complete reference genome for grapevine (Vitis vinifera L.) genetics and breeding.</title>
        <authorList>
            <person name="Shi X."/>
            <person name="Cao S."/>
            <person name="Wang X."/>
            <person name="Huang S."/>
            <person name="Wang Y."/>
            <person name="Liu Z."/>
            <person name="Liu W."/>
            <person name="Leng X."/>
            <person name="Peng Y."/>
            <person name="Wang N."/>
            <person name="Wang Y."/>
            <person name="Ma Z."/>
            <person name="Xu X."/>
            <person name="Zhang F."/>
            <person name="Xue H."/>
            <person name="Zhong H."/>
            <person name="Wang Y."/>
            <person name="Zhang K."/>
            <person name="Velt A."/>
            <person name="Avia K."/>
            <person name="Holtgrawe D."/>
            <person name="Grimplet J."/>
            <person name="Matus J.T."/>
            <person name="Ware D."/>
            <person name="Wu X."/>
            <person name="Wang H."/>
            <person name="Liu C."/>
            <person name="Fang Y."/>
            <person name="Rustenholz C."/>
            <person name="Cheng Z."/>
            <person name="Xiao H."/>
            <person name="Zhou Y."/>
        </authorList>
    </citation>
    <scope>NUCLEOTIDE SEQUENCE [LARGE SCALE GENOMIC DNA]</scope>
    <source>
        <strain evidence="3">cv. Pinot noir / PN40024</strain>
        <tissue evidence="2">Leaf</tissue>
    </source>
</reference>
<keyword evidence="3" id="KW-1185">Reference proteome</keyword>
<sequence length="417" mass="46937">MLKCSTNTTKLPRLFKKKWSAESRHSPRNYSTLAFFLLHQTSFSLPQKFIKQFSYSADMVMRMRLALLVLFSLAVTPLLARAVDIHQLRQLAARNNVTCILVFGDSSVDPGNNNQLDTMMKGNFPPYGKNFLNGRPTGRFSNGRLATDFIAEALGYRNIIPAFLDPHIQKADLLHGVSFASSASGYDDLTANLSNVFPVSKQLEYFLHYKIHLRQLVGKKKAEEILGRALFVMSMGTNDFLQNYFLEPTRSEQYTLEEYENYLISCMAHDIEEMHRLGARRLVVVGIPPLGCMPLVKTLKDETSCVESYNQAAASFNSKIKEKLAILRTSLRLKTAYADIYGTVERAMNNPKQYGFTVTTKGCCGSGTVEYAESCRGLSTCADPSKYLFWDAVHPSENMYKIIADDVVNSLDQDLLL</sequence>
<dbReference type="InterPro" id="IPR036514">
    <property type="entry name" value="SGNH_hydro_sf"/>
</dbReference>